<proteinExistence type="predicted"/>
<dbReference type="GeneID" id="17825103"/>
<keyword evidence="2" id="KW-1185">Reference proteome</keyword>
<reference evidence="2" key="1">
    <citation type="journal article" date="2015" name="J Appl Environ Microbiol">
        <title>Complete Genome Sequence Analysis of Two Pseudomonas plecoglossicida Phages, Potential Therapeutic Agents.</title>
        <authorList>
            <person name="Kawato Y."/>
            <person name="Yasuike M."/>
            <person name="Nakamura Y."/>
            <person name="Shigenobu Y."/>
            <person name="Fujiwara A."/>
            <person name="Sano M."/>
            <person name="Nakai T."/>
        </authorList>
    </citation>
    <scope>NUCLEOTIDE SEQUENCE [LARGE SCALE GENOMIC DNA]</scope>
</reference>
<protein>
    <submittedName>
        <fullName evidence="1">Uncharacterized protein</fullName>
    </submittedName>
</protein>
<evidence type="ECO:0000313" key="2">
    <source>
        <dbReference type="Proteomes" id="UP000201835"/>
    </source>
</evidence>
<accession>V5YSW6</accession>
<name>V5YSW6_9CAUD</name>
<dbReference type="KEGG" id="vg:17825103"/>
<organism evidence="1 2">
    <name type="scientific">Pseudomonas phage PPpW-3</name>
    <dbReference type="NCBI Taxonomy" id="1279082"/>
    <lineage>
        <taxon>Viruses</taxon>
        <taxon>Duplodnaviria</taxon>
        <taxon>Heunggongvirae</taxon>
        <taxon>Uroviricota</taxon>
        <taxon>Caudoviricetes</taxon>
        <taxon>Hiroshimavirus</taxon>
        <taxon>Hiroshimavirus PPpW3</taxon>
    </lineage>
</organism>
<dbReference type="RefSeq" id="YP_008873236.1">
    <property type="nucleotide sequence ID" value="NC_023006.1"/>
</dbReference>
<dbReference type="EMBL" id="AB775548">
    <property type="protein sequence ID" value="BAO20660.1"/>
    <property type="molecule type" value="Genomic_DNA"/>
</dbReference>
<evidence type="ECO:0000313" key="1">
    <source>
        <dbReference type="EMBL" id="BAO20660.1"/>
    </source>
</evidence>
<sequence>MDQNTAERIATALERIADMMAERKASPGGQRPLNAQVAEYLELLREHAADLYGKMGLREIAFAIGVEVGKPQYKAFGMALTEYGAIKGTSGPRRYYYFGG</sequence>
<dbReference type="Proteomes" id="UP000201835">
    <property type="component" value="Segment"/>
</dbReference>